<keyword evidence="4" id="KW-0378">Hydrolase</keyword>
<dbReference type="InterPro" id="IPR013737">
    <property type="entry name" value="Bac_rhamnosid_N"/>
</dbReference>
<gene>
    <name evidence="4" type="ORF">C8A01DRAFT_20955</name>
</gene>
<dbReference type="EMBL" id="MU854681">
    <property type="protein sequence ID" value="KAK4031904.1"/>
    <property type="molecule type" value="Genomic_DNA"/>
</dbReference>
<dbReference type="PANTHER" id="PTHR34987:SF2">
    <property type="entry name" value="B, PUTATIVE (AFU_ORTHOLOGUE AFUA_7G05040)-RELATED"/>
    <property type="match status" value="1"/>
</dbReference>
<comment type="caution">
    <text evidence="4">The sequence shown here is derived from an EMBL/GenBank/DDBJ whole genome shotgun (WGS) entry which is preliminary data.</text>
</comment>
<dbReference type="InterPro" id="IPR008928">
    <property type="entry name" value="6-hairpin_glycosidase_sf"/>
</dbReference>
<feature type="region of interest" description="Disordered" evidence="1">
    <location>
        <begin position="290"/>
        <end position="320"/>
    </location>
</feature>
<dbReference type="GO" id="GO:0005975">
    <property type="term" value="P:carbohydrate metabolic process"/>
    <property type="evidence" value="ECO:0007669"/>
    <property type="project" value="InterPro"/>
</dbReference>
<dbReference type="InterPro" id="IPR012341">
    <property type="entry name" value="6hp_glycosidase-like_sf"/>
</dbReference>
<dbReference type="SUPFAM" id="SSF48208">
    <property type="entry name" value="Six-hairpin glycosidases"/>
    <property type="match status" value="1"/>
</dbReference>
<dbReference type="Gene3D" id="2.60.420.10">
    <property type="entry name" value="Maltose phosphorylase, domain 3"/>
    <property type="match status" value="1"/>
</dbReference>
<organism evidence="4 5">
    <name type="scientific">Parachaetomium inaequale</name>
    <dbReference type="NCBI Taxonomy" id="2588326"/>
    <lineage>
        <taxon>Eukaryota</taxon>
        <taxon>Fungi</taxon>
        <taxon>Dikarya</taxon>
        <taxon>Ascomycota</taxon>
        <taxon>Pezizomycotina</taxon>
        <taxon>Sordariomycetes</taxon>
        <taxon>Sordariomycetidae</taxon>
        <taxon>Sordariales</taxon>
        <taxon>Chaetomiaceae</taxon>
        <taxon>Parachaetomium</taxon>
    </lineage>
</organism>
<dbReference type="Gene3D" id="2.60.120.260">
    <property type="entry name" value="Galactose-binding domain-like"/>
    <property type="match status" value="2"/>
</dbReference>
<dbReference type="AlphaFoldDB" id="A0AAN6SLC6"/>
<dbReference type="PANTHER" id="PTHR34987">
    <property type="entry name" value="C, PUTATIVE (AFU_ORTHOLOGUE AFUA_3G02880)-RELATED"/>
    <property type="match status" value="1"/>
</dbReference>
<evidence type="ECO:0000259" key="3">
    <source>
        <dbReference type="Pfam" id="PF17389"/>
    </source>
</evidence>
<name>A0AAN6SLC6_9PEZI</name>
<evidence type="ECO:0000313" key="5">
    <source>
        <dbReference type="Proteomes" id="UP001303115"/>
    </source>
</evidence>
<dbReference type="Pfam" id="PF17389">
    <property type="entry name" value="Bac_rhamnosid6H"/>
    <property type="match status" value="1"/>
</dbReference>
<proteinExistence type="predicted"/>
<accession>A0AAN6SLC6</accession>
<evidence type="ECO:0000256" key="1">
    <source>
        <dbReference type="SAM" id="MobiDB-lite"/>
    </source>
</evidence>
<sequence length="817" mass="90839">MSFPPAGAQWIWAPNVENMAEPTAYFVFFRKLLVLDGPPPPSCVLRISADTRYRLFVNGVRASFGPCKSYPARWYYESVDIAPFLKTGVNVLAVRVLRLSPESSSATSMMRTSKPGMILHCKVGDMDIYSDESWKTRRDESVRLVPNSEWDFRLGPPFVSLWERADGRLAAQHWLDADFDDAEWSNAVPSTMAAKMSPVLDSRKLSPRPIPDLPEIPSTFDGAVRCSGEPSKSDWKGLLASNTPVRVRSQSTVTVDIESKELTTGFLELCLNQDGDDSATITILASECYEGNMDQPGGSRSRSKGDRADSQSGEFYGPTDTYLSRPGENYYEPFWWRTFRYLRLTIQTASSPLTITSIRYRATHYPLLLSTTLTSTSSPESSPSTTQQQPLLRRLWRVSLTTLRNCMHETYEDCPYYEQNQFAMDARLQMLFTYALSHDDRLARKTLHEFHASRRDDGLLEAQFPAPCRMTAIPAFSLYWVLMVHDHAVHYGDAGLVRRYLGTVDGILEHFARLVVEPLGLAGRFEHAEESWAFVDWVAGGKWTTPAEGFKGMGVPPAYFGCGAATVHSLLYAVALLRAAELAECVGRVGVAEEYRARADALNAAVRRHCFDAETGLFTDGPGSADRSQHAQVLAVLSGAAREDEAAALMRRAVLDGERYGLVRTSLAMAFYVFRAASLAGVYEELWAEMIRPWEVMLDQNLTTWAEFETNPRSDCHGWSATPIYEIVREIAGVKVSGGDIHAPVVIQPRVKMVGALKGAFVAGGGRVLDISCSDGTLRLTGSTNMVVELRLGKERNRLELAKGVPIQMSLEVLDMD</sequence>
<reference evidence="5" key="1">
    <citation type="journal article" date="2023" name="Mol. Phylogenet. Evol.">
        <title>Genome-scale phylogeny and comparative genomics of the fungal order Sordariales.</title>
        <authorList>
            <person name="Hensen N."/>
            <person name="Bonometti L."/>
            <person name="Westerberg I."/>
            <person name="Brannstrom I.O."/>
            <person name="Guillou S."/>
            <person name="Cros-Aarteil S."/>
            <person name="Calhoun S."/>
            <person name="Haridas S."/>
            <person name="Kuo A."/>
            <person name="Mondo S."/>
            <person name="Pangilinan J."/>
            <person name="Riley R."/>
            <person name="LaButti K."/>
            <person name="Andreopoulos B."/>
            <person name="Lipzen A."/>
            <person name="Chen C."/>
            <person name="Yan M."/>
            <person name="Daum C."/>
            <person name="Ng V."/>
            <person name="Clum A."/>
            <person name="Steindorff A."/>
            <person name="Ohm R.A."/>
            <person name="Martin F."/>
            <person name="Silar P."/>
            <person name="Natvig D.O."/>
            <person name="Lalanne C."/>
            <person name="Gautier V."/>
            <person name="Ament-Velasquez S.L."/>
            <person name="Kruys A."/>
            <person name="Hutchinson M.I."/>
            <person name="Powell A.J."/>
            <person name="Barry K."/>
            <person name="Miller A.N."/>
            <person name="Grigoriev I.V."/>
            <person name="Debuchy R."/>
            <person name="Gladieux P."/>
            <person name="Hiltunen Thoren M."/>
            <person name="Johannesson H."/>
        </authorList>
    </citation>
    <scope>NUCLEOTIDE SEQUENCE [LARGE SCALE GENOMIC DNA]</scope>
    <source>
        <strain evidence="5">CBS 284.82</strain>
    </source>
</reference>
<keyword evidence="4" id="KW-0326">Glycosidase</keyword>
<keyword evidence="5" id="KW-1185">Reference proteome</keyword>
<protein>
    <submittedName>
        <fullName evidence="4">Six-hairpin glycosidase-like protein</fullName>
    </submittedName>
</protein>
<feature type="domain" description="Alpha-L-rhamnosidase six-hairpin glycosidase" evidence="3">
    <location>
        <begin position="388"/>
        <end position="724"/>
    </location>
</feature>
<dbReference type="SUPFAM" id="SSF49785">
    <property type="entry name" value="Galactose-binding domain-like"/>
    <property type="match status" value="1"/>
</dbReference>
<dbReference type="Gene3D" id="1.50.10.10">
    <property type="match status" value="1"/>
</dbReference>
<evidence type="ECO:0000259" key="2">
    <source>
        <dbReference type="Pfam" id="PF08531"/>
    </source>
</evidence>
<dbReference type="GO" id="GO:0016798">
    <property type="term" value="F:hydrolase activity, acting on glycosyl bonds"/>
    <property type="evidence" value="ECO:0007669"/>
    <property type="project" value="UniProtKB-KW"/>
</dbReference>
<evidence type="ECO:0000313" key="4">
    <source>
        <dbReference type="EMBL" id="KAK4031904.1"/>
    </source>
</evidence>
<dbReference type="Pfam" id="PF08531">
    <property type="entry name" value="Bac_rhamnosid_N"/>
    <property type="match status" value="1"/>
</dbReference>
<dbReference type="InterPro" id="IPR008979">
    <property type="entry name" value="Galactose-bd-like_sf"/>
</dbReference>
<dbReference type="InterPro" id="IPR035396">
    <property type="entry name" value="Bac_rhamnosid6H"/>
</dbReference>
<feature type="domain" description="Bacterial alpha-L-rhamnosidase N-terminal" evidence="2">
    <location>
        <begin position="44"/>
        <end position="193"/>
    </location>
</feature>
<dbReference type="Proteomes" id="UP001303115">
    <property type="component" value="Unassembled WGS sequence"/>
</dbReference>